<organism evidence="2 3">
    <name type="scientific">Ktedonospora formicarum</name>
    <dbReference type="NCBI Taxonomy" id="2778364"/>
    <lineage>
        <taxon>Bacteria</taxon>
        <taxon>Bacillati</taxon>
        <taxon>Chloroflexota</taxon>
        <taxon>Ktedonobacteria</taxon>
        <taxon>Ktedonobacterales</taxon>
        <taxon>Ktedonobacteraceae</taxon>
        <taxon>Ktedonospora</taxon>
    </lineage>
</organism>
<protein>
    <submittedName>
        <fullName evidence="2">Uncharacterized protein</fullName>
    </submittedName>
</protein>
<feature type="transmembrane region" description="Helical" evidence="1">
    <location>
        <begin position="44"/>
        <end position="65"/>
    </location>
</feature>
<dbReference type="AlphaFoldDB" id="A0A8J3I2R9"/>
<proteinExistence type="predicted"/>
<name>A0A8J3I2R9_9CHLR</name>
<evidence type="ECO:0000313" key="2">
    <source>
        <dbReference type="EMBL" id="GHO48254.1"/>
    </source>
</evidence>
<dbReference type="Proteomes" id="UP000612362">
    <property type="component" value="Unassembled WGS sequence"/>
</dbReference>
<keyword evidence="1" id="KW-0472">Membrane</keyword>
<evidence type="ECO:0000313" key="3">
    <source>
        <dbReference type="Proteomes" id="UP000612362"/>
    </source>
</evidence>
<evidence type="ECO:0000256" key="1">
    <source>
        <dbReference type="SAM" id="Phobius"/>
    </source>
</evidence>
<sequence length="85" mass="9470">MTRLIYLLFGKRVGRIVAGVIFLLLGILYIGLNLSDPTLTDSKDWIYCVILLVAGVGFLAFGILSKDKNERVSARDQGYQPPINR</sequence>
<accession>A0A8J3I2R9</accession>
<feature type="transmembrane region" description="Helical" evidence="1">
    <location>
        <begin position="12"/>
        <end position="32"/>
    </location>
</feature>
<dbReference type="EMBL" id="BNJF01000003">
    <property type="protein sequence ID" value="GHO48254.1"/>
    <property type="molecule type" value="Genomic_DNA"/>
</dbReference>
<dbReference type="RefSeq" id="WP_220197452.1">
    <property type="nucleotide sequence ID" value="NZ_BNJF01000003.1"/>
</dbReference>
<keyword evidence="1" id="KW-0812">Transmembrane</keyword>
<gene>
    <name evidence="2" type="ORF">KSX_64170</name>
</gene>
<comment type="caution">
    <text evidence="2">The sequence shown here is derived from an EMBL/GenBank/DDBJ whole genome shotgun (WGS) entry which is preliminary data.</text>
</comment>
<keyword evidence="1" id="KW-1133">Transmembrane helix</keyword>
<reference evidence="2" key="1">
    <citation type="submission" date="2020-10" db="EMBL/GenBank/DDBJ databases">
        <title>Taxonomic study of unclassified bacteria belonging to the class Ktedonobacteria.</title>
        <authorList>
            <person name="Yabe S."/>
            <person name="Wang C.M."/>
            <person name="Zheng Y."/>
            <person name="Sakai Y."/>
            <person name="Cavaletti L."/>
            <person name="Monciardini P."/>
            <person name="Donadio S."/>
        </authorList>
    </citation>
    <scope>NUCLEOTIDE SEQUENCE</scope>
    <source>
        <strain evidence="2">SOSP1-1</strain>
    </source>
</reference>
<keyword evidence="3" id="KW-1185">Reference proteome</keyword>